<evidence type="ECO:0000313" key="2">
    <source>
        <dbReference type="EMBL" id="ODQ59481.1"/>
    </source>
</evidence>
<proteinExistence type="predicted"/>
<keyword evidence="1" id="KW-1133">Transmembrane helix</keyword>
<dbReference type="EMBL" id="KV454211">
    <property type="protein sequence ID" value="ODQ59481.1"/>
    <property type="molecule type" value="Genomic_DNA"/>
</dbReference>
<evidence type="ECO:0000313" key="3">
    <source>
        <dbReference type="Proteomes" id="UP000094112"/>
    </source>
</evidence>
<name>A0A1E3P1Z5_WICAA</name>
<dbReference type="RefSeq" id="XP_019038688.1">
    <property type="nucleotide sequence ID" value="XM_019186469.1"/>
</dbReference>
<keyword evidence="1" id="KW-0472">Membrane</keyword>
<evidence type="ECO:0000256" key="1">
    <source>
        <dbReference type="SAM" id="Phobius"/>
    </source>
</evidence>
<sequence length="349" mass="39554">MVGNILRFTRHFSSFSALKRHHDFKEFETMFKQRFTPKKGVTIKEATLIESIHDIIKFRSHCKKIDAPSVDGLFNEIVEAPNFRVDEKGLKKLLLMKLPIENTLSLIKSYNVKNPSSVISKETAMIPLRKCLWDGDVDGAIKIVDLTTGSDKYISKKKFDHGKDLFKYFGGFVGSIGVVDFGLRSVGVEPMMGMYAMFATYVLNMTFFATMAFSGKIAGKSDNLQFVQGIPQTYRVLHSDELEMLSRTAEVDAIVNGVDNFASAEFVEKISGKNLELIEPESQILLQEYWLSGGDNFEWVEPDQDPAELLWKQRLQKLNPKTIKADTKWTEKLIEAKRDGNSEIKNSIA</sequence>
<organism evidence="2 3">
    <name type="scientific">Wickerhamomyces anomalus (strain ATCC 58044 / CBS 1984 / NCYC 433 / NRRL Y-366-8)</name>
    <name type="common">Yeast</name>
    <name type="synonym">Hansenula anomala</name>
    <dbReference type="NCBI Taxonomy" id="683960"/>
    <lineage>
        <taxon>Eukaryota</taxon>
        <taxon>Fungi</taxon>
        <taxon>Dikarya</taxon>
        <taxon>Ascomycota</taxon>
        <taxon>Saccharomycotina</taxon>
        <taxon>Saccharomycetes</taxon>
        <taxon>Phaffomycetales</taxon>
        <taxon>Wickerhamomycetaceae</taxon>
        <taxon>Wickerhamomyces</taxon>
    </lineage>
</organism>
<feature type="transmembrane region" description="Helical" evidence="1">
    <location>
        <begin position="165"/>
        <end position="183"/>
    </location>
</feature>
<keyword evidence="3" id="KW-1185">Reference proteome</keyword>
<reference evidence="2 3" key="1">
    <citation type="journal article" date="2016" name="Proc. Natl. Acad. Sci. U.S.A.">
        <title>Comparative genomics of biotechnologically important yeasts.</title>
        <authorList>
            <person name="Riley R."/>
            <person name="Haridas S."/>
            <person name="Wolfe K.H."/>
            <person name="Lopes M.R."/>
            <person name="Hittinger C.T."/>
            <person name="Goeker M."/>
            <person name="Salamov A.A."/>
            <person name="Wisecaver J.H."/>
            <person name="Long T.M."/>
            <person name="Calvey C.H."/>
            <person name="Aerts A.L."/>
            <person name="Barry K.W."/>
            <person name="Choi C."/>
            <person name="Clum A."/>
            <person name="Coughlan A.Y."/>
            <person name="Deshpande S."/>
            <person name="Douglass A.P."/>
            <person name="Hanson S.J."/>
            <person name="Klenk H.-P."/>
            <person name="LaButti K.M."/>
            <person name="Lapidus A."/>
            <person name="Lindquist E.A."/>
            <person name="Lipzen A.M."/>
            <person name="Meier-Kolthoff J.P."/>
            <person name="Ohm R.A."/>
            <person name="Otillar R.P."/>
            <person name="Pangilinan J.L."/>
            <person name="Peng Y."/>
            <person name="Rokas A."/>
            <person name="Rosa C.A."/>
            <person name="Scheuner C."/>
            <person name="Sibirny A.A."/>
            <person name="Slot J.C."/>
            <person name="Stielow J.B."/>
            <person name="Sun H."/>
            <person name="Kurtzman C.P."/>
            <person name="Blackwell M."/>
            <person name="Grigoriev I.V."/>
            <person name="Jeffries T.W."/>
        </authorList>
    </citation>
    <scope>NUCLEOTIDE SEQUENCE [LARGE SCALE GENOMIC DNA]</scope>
    <source>
        <strain evidence="3">ATCC 58044 / CBS 1984 / NCYC 433 / NRRL Y-366-8</strain>
    </source>
</reference>
<dbReference type="Proteomes" id="UP000094112">
    <property type="component" value="Unassembled WGS sequence"/>
</dbReference>
<keyword evidence="1" id="KW-0812">Transmembrane</keyword>
<protein>
    <submittedName>
        <fullName evidence="2">Uncharacterized protein</fullName>
    </submittedName>
</protein>
<feature type="transmembrane region" description="Helical" evidence="1">
    <location>
        <begin position="195"/>
        <end position="213"/>
    </location>
</feature>
<accession>A0A1E3P1Z5</accession>
<dbReference type="STRING" id="683960.A0A1E3P1Z5"/>
<gene>
    <name evidence="2" type="ORF">WICANDRAFT_94873</name>
</gene>
<dbReference type="OrthoDB" id="4089405at2759"/>
<dbReference type="GeneID" id="30203715"/>
<dbReference type="AlphaFoldDB" id="A0A1E3P1Z5"/>